<dbReference type="AlphaFoldDB" id="A0A7T0HHR1"/>
<protein>
    <submittedName>
        <fullName evidence="1">Uncharacterized protein</fullName>
    </submittedName>
</protein>
<evidence type="ECO:0000313" key="1">
    <source>
        <dbReference type="EMBL" id="QPK17728.1"/>
    </source>
</evidence>
<name>A0A7T0HHR1_9GAMM</name>
<accession>A0A7T0HHR1</accession>
<sequence>MVINMPPTYSQNKSSVSLNYRESKSLFISLFTALENACKYGDKSKPVKLLHSLHGEYEKLEIVNSTINMDKEYADELISREKSKWNDDF</sequence>
<dbReference type="Proteomes" id="UP000237284">
    <property type="component" value="Chromosome"/>
</dbReference>
<reference evidence="1 2" key="1">
    <citation type="submission" date="2020-11" db="EMBL/GenBank/DDBJ databases">
        <title>Complete genome sequence of Pectobacterium versatile F131.</title>
        <authorList>
            <person name="Shirshikov F.V."/>
            <person name="Miroshnikov K."/>
            <person name="Toshakov S.V."/>
            <person name="Kabanova A.P."/>
            <person name="Barannik A.P."/>
            <person name="Shneider M."/>
            <person name="Ignatov A.N."/>
            <person name="Miroshnikov K.A."/>
            <person name="Mikhailova Y.V."/>
            <person name="Shelenkov A."/>
            <person name="Yanushevich Y.G."/>
            <person name="Evseev P.V."/>
        </authorList>
    </citation>
    <scope>NUCLEOTIDE SEQUENCE [LARGE SCALE GENOMIC DNA]</scope>
    <source>
        <strain evidence="1 2">F131</strain>
    </source>
</reference>
<evidence type="ECO:0000313" key="2">
    <source>
        <dbReference type="Proteomes" id="UP000237284"/>
    </source>
</evidence>
<gene>
    <name evidence="1" type="ORF">F131LOC_010595</name>
</gene>
<proteinExistence type="predicted"/>
<dbReference type="EMBL" id="CP065030">
    <property type="protein sequence ID" value="QPK17728.1"/>
    <property type="molecule type" value="Genomic_DNA"/>
</dbReference>
<organism evidence="1 2">
    <name type="scientific">Pectobacterium versatile</name>
    <dbReference type="NCBI Taxonomy" id="2488639"/>
    <lineage>
        <taxon>Bacteria</taxon>
        <taxon>Pseudomonadati</taxon>
        <taxon>Pseudomonadota</taxon>
        <taxon>Gammaproteobacteria</taxon>
        <taxon>Enterobacterales</taxon>
        <taxon>Pectobacteriaceae</taxon>
        <taxon>Pectobacterium</taxon>
    </lineage>
</organism>